<feature type="domain" description="HTH araC/xylS-type" evidence="5">
    <location>
        <begin position="223"/>
        <end position="322"/>
    </location>
</feature>
<dbReference type="InterPro" id="IPR050204">
    <property type="entry name" value="AraC_XylS_family_regulators"/>
</dbReference>
<dbReference type="GO" id="GO:0003700">
    <property type="term" value="F:DNA-binding transcription factor activity"/>
    <property type="evidence" value="ECO:0007669"/>
    <property type="project" value="InterPro"/>
</dbReference>
<evidence type="ECO:0000256" key="1">
    <source>
        <dbReference type="ARBA" id="ARBA00023015"/>
    </source>
</evidence>
<sequence length="322" mass="36568">MSPRSPLPPDYARPLRRETRAHDADEHARNLSQWDQRYDQLSAGRFSGEVTELWLPKTQVFVERANQQLRQTCAAWPNSVWFGIPDMGDGLMAMGGKQLSARAVCIRDGGAEFDLLTSPDFDLFGVVVDRASLARHLDTTRHLDLDRLLQQGDVRDLEPGRKEHLCRKLTNILADANQSDPDSATVDDLQERIFETLAGVLTSQDAQPAAINRTRLQHQQIVDKVRRRVLDQPETPPSVAELCAQLHISRRALQNCFEDTTGLAPLAYVRSLRLNQVRRQLRSRTARSISCIAYDWGFSHLSQFAQDYRRLFGELPSETLRS</sequence>
<dbReference type="InterPro" id="IPR018062">
    <property type="entry name" value="HTH_AraC-typ_CS"/>
</dbReference>
<name>A0A975SK92_9RHOO</name>
<accession>A0A975SK92</accession>
<dbReference type="EMBL" id="CP064782">
    <property type="protein sequence ID" value="QWT47872.1"/>
    <property type="molecule type" value="Genomic_DNA"/>
</dbReference>
<organism evidence="6 7">
    <name type="scientific">Azospira inquinata</name>
    <dbReference type="NCBI Taxonomy" id="2785627"/>
    <lineage>
        <taxon>Bacteria</taxon>
        <taxon>Pseudomonadati</taxon>
        <taxon>Pseudomonadota</taxon>
        <taxon>Betaproteobacteria</taxon>
        <taxon>Rhodocyclales</taxon>
        <taxon>Rhodocyclaceae</taxon>
        <taxon>Azospira</taxon>
    </lineage>
</organism>
<feature type="compositionally biased region" description="Basic and acidic residues" evidence="4">
    <location>
        <begin position="13"/>
        <end position="28"/>
    </location>
</feature>
<evidence type="ECO:0000313" key="6">
    <source>
        <dbReference type="EMBL" id="QWT47872.1"/>
    </source>
</evidence>
<gene>
    <name evidence="6" type="ORF">Azoinq_08270</name>
</gene>
<evidence type="ECO:0000259" key="5">
    <source>
        <dbReference type="PROSITE" id="PS01124"/>
    </source>
</evidence>
<reference evidence="6" key="1">
    <citation type="submission" date="2020-11" db="EMBL/GenBank/DDBJ databases">
        <title>Azospira inquinata sp. nov.</title>
        <authorList>
            <person name="Moe W.M."/>
            <person name="Mikes M.C."/>
        </authorList>
    </citation>
    <scope>NUCLEOTIDE SEQUENCE</scope>
    <source>
        <strain evidence="6">Azo-3</strain>
    </source>
</reference>
<dbReference type="SMART" id="SM00342">
    <property type="entry name" value="HTH_ARAC"/>
    <property type="match status" value="1"/>
</dbReference>
<keyword evidence="3" id="KW-0804">Transcription</keyword>
<feature type="compositionally biased region" description="Pro residues" evidence="4">
    <location>
        <begin position="1"/>
        <end position="11"/>
    </location>
</feature>
<dbReference type="PANTHER" id="PTHR46796:SF12">
    <property type="entry name" value="HTH-TYPE DNA-BINDING TRANSCRIPTIONAL ACTIVATOR EUTR"/>
    <property type="match status" value="1"/>
</dbReference>
<keyword evidence="1" id="KW-0805">Transcription regulation</keyword>
<dbReference type="PANTHER" id="PTHR46796">
    <property type="entry name" value="HTH-TYPE TRANSCRIPTIONAL ACTIVATOR RHAS-RELATED"/>
    <property type="match status" value="1"/>
</dbReference>
<evidence type="ECO:0000256" key="2">
    <source>
        <dbReference type="ARBA" id="ARBA00023125"/>
    </source>
</evidence>
<dbReference type="RefSeq" id="WP_216130117.1">
    <property type="nucleotide sequence ID" value="NZ_CP064782.1"/>
</dbReference>
<proteinExistence type="predicted"/>
<feature type="region of interest" description="Disordered" evidence="4">
    <location>
        <begin position="1"/>
        <end position="28"/>
    </location>
</feature>
<evidence type="ECO:0000256" key="3">
    <source>
        <dbReference type="ARBA" id="ARBA00023163"/>
    </source>
</evidence>
<dbReference type="Pfam" id="PF12833">
    <property type="entry name" value="HTH_18"/>
    <property type="match status" value="1"/>
</dbReference>
<dbReference type="AlphaFoldDB" id="A0A975SK92"/>
<dbReference type="PROSITE" id="PS00041">
    <property type="entry name" value="HTH_ARAC_FAMILY_1"/>
    <property type="match status" value="1"/>
</dbReference>
<evidence type="ECO:0000313" key="7">
    <source>
        <dbReference type="Proteomes" id="UP000683428"/>
    </source>
</evidence>
<dbReference type="GO" id="GO:0043565">
    <property type="term" value="F:sequence-specific DNA binding"/>
    <property type="evidence" value="ECO:0007669"/>
    <property type="project" value="InterPro"/>
</dbReference>
<dbReference type="Proteomes" id="UP000683428">
    <property type="component" value="Chromosome"/>
</dbReference>
<keyword evidence="2" id="KW-0238">DNA-binding</keyword>
<keyword evidence="7" id="KW-1185">Reference proteome</keyword>
<protein>
    <submittedName>
        <fullName evidence="6">Helix-turn-helix domain-containing protein</fullName>
    </submittedName>
</protein>
<dbReference type="KEGG" id="aiq:Azoinq_08270"/>
<evidence type="ECO:0000256" key="4">
    <source>
        <dbReference type="SAM" id="MobiDB-lite"/>
    </source>
</evidence>
<dbReference type="InterPro" id="IPR018060">
    <property type="entry name" value="HTH_AraC"/>
</dbReference>
<dbReference type="PROSITE" id="PS01124">
    <property type="entry name" value="HTH_ARAC_FAMILY_2"/>
    <property type="match status" value="1"/>
</dbReference>